<dbReference type="GO" id="GO:0006351">
    <property type="term" value="P:DNA-templated transcription"/>
    <property type="evidence" value="ECO:0007669"/>
    <property type="project" value="TreeGrafter"/>
</dbReference>
<sequence>MDDWNDLRLVLAIVRTGSLTSAARSLGVVHSTAFRWLAALEQRLGVRLFERLPAGAYAATSAGARIAEAAERVEHETQALDRDLLGADLRLSGRLRVTCSESVAYSLLTPAVGAFRAVHPGVVVDLLIDNRALSLSRREADVAIRAARPREPALHGRKVADAAWALYAAPALLAVHGPLDPADLGAHPFVGWDADGRGVNSADWLERHVPEAAVVYRTSSVVNQMVAACAGLGVALLPCVLGDAEPRLQRALPEPLSELDRELWIVTHADLRRTARVRAFMDLVGAYLARRRDLIAGSEPAATPPG</sequence>
<comment type="similarity">
    <text evidence="1">Belongs to the LysR transcriptional regulatory family.</text>
</comment>
<evidence type="ECO:0000256" key="4">
    <source>
        <dbReference type="ARBA" id="ARBA00023163"/>
    </source>
</evidence>
<evidence type="ECO:0000313" key="6">
    <source>
        <dbReference type="EMBL" id="RAK55459.1"/>
    </source>
</evidence>
<dbReference type="InterPro" id="IPR000847">
    <property type="entry name" value="LysR_HTH_N"/>
</dbReference>
<dbReference type="Pfam" id="PF03466">
    <property type="entry name" value="LysR_substrate"/>
    <property type="match status" value="1"/>
</dbReference>
<dbReference type="SUPFAM" id="SSF53850">
    <property type="entry name" value="Periplasmic binding protein-like II"/>
    <property type="match status" value="1"/>
</dbReference>
<keyword evidence="2" id="KW-0805">Transcription regulation</keyword>
<dbReference type="GO" id="GO:0043565">
    <property type="term" value="F:sequence-specific DNA binding"/>
    <property type="evidence" value="ECO:0007669"/>
    <property type="project" value="TreeGrafter"/>
</dbReference>
<dbReference type="InterPro" id="IPR058163">
    <property type="entry name" value="LysR-type_TF_proteobact-type"/>
</dbReference>
<dbReference type="InterPro" id="IPR036390">
    <property type="entry name" value="WH_DNA-bd_sf"/>
</dbReference>
<organism evidence="6 7">
    <name type="scientific">Phenylobacterium soli</name>
    <dbReference type="NCBI Taxonomy" id="2170551"/>
    <lineage>
        <taxon>Bacteria</taxon>
        <taxon>Pseudomonadati</taxon>
        <taxon>Pseudomonadota</taxon>
        <taxon>Alphaproteobacteria</taxon>
        <taxon>Caulobacterales</taxon>
        <taxon>Caulobacteraceae</taxon>
        <taxon>Phenylobacterium</taxon>
    </lineage>
</organism>
<feature type="domain" description="HTH lysR-type" evidence="5">
    <location>
        <begin position="1"/>
        <end position="51"/>
    </location>
</feature>
<reference evidence="7" key="1">
    <citation type="submission" date="2018-05" db="EMBL/GenBank/DDBJ databases">
        <authorList>
            <person name="Li X."/>
        </authorList>
    </citation>
    <scope>NUCLEOTIDE SEQUENCE [LARGE SCALE GENOMIC DNA]</scope>
    <source>
        <strain evidence="7">LX32</strain>
    </source>
</reference>
<keyword evidence="7" id="KW-1185">Reference proteome</keyword>
<dbReference type="Gene3D" id="3.40.190.290">
    <property type="match status" value="1"/>
</dbReference>
<dbReference type="RefSeq" id="WP_111529207.1">
    <property type="nucleotide sequence ID" value="NZ_JBHRSG010000003.1"/>
</dbReference>
<evidence type="ECO:0000313" key="7">
    <source>
        <dbReference type="Proteomes" id="UP000249254"/>
    </source>
</evidence>
<dbReference type="PANTHER" id="PTHR30537:SF3">
    <property type="entry name" value="TRANSCRIPTIONAL REGULATORY PROTEIN"/>
    <property type="match status" value="1"/>
</dbReference>
<proteinExistence type="inferred from homology"/>
<accession>A0A328ALH9</accession>
<name>A0A328ALH9_9CAUL</name>
<dbReference type="InterPro" id="IPR005119">
    <property type="entry name" value="LysR_subst-bd"/>
</dbReference>
<dbReference type="AlphaFoldDB" id="A0A328ALH9"/>
<dbReference type="SUPFAM" id="SSF46785">
    <property type="entry name" value="Winged helix' DNA-binding domain"/>
    <property type="match status" value="1"/>
</dbReference>
<gene>
    <name evidence="6" type="ORF">DJ017_13515</name>
</gene>
<dbReference type="Pfam" id="PF00126">
    <property type="entry name" value="HTH_1"/>
    <property type="match status" value="1"/>
</dbReference>
<dbReference type="PANTHER" id="PTHR30537">
    <property type="entry name" value="HTH-TYPE TRANSCRIPTIONAL REGULATOR"/>
    <property type="match status" value="1"/>
</dbReference>
<evidence type="ECO:0000259" key="5">
    <source>
        <dbReference type="PROSITE" id="PS50931"/>
    </source>
</evidence>
<dbReference type="Proteomes" id="UP000249254">
    <property type="component" value="Unassembled WGS sequence"/>
</dbReference>
<keyword evidence="3" id="KW-0238">DNA-binding</keyword>
<keyword evidence="4" id="KW-0804">Transcription</keyword>
<dbReference type="GO" id="GO:0003700">
    <property type="term" value="F:DNA-binding transcription factor activity"/>
    <property type="evidence" value="ECO:0007669"/>
    <property type="project" value="InterPro"/>
</dbReference>
<evidence type="ECO:0000256" key="1">
    <source>
        <dbReference type="ARBA" id="ARBA00009437"/>
    </source>
</evidence>
<evidence type="ECO:0000256" key="3">
    <source>
        <dbReference type="ARBA" id="ARBA00023125"/>
    </source>
</evidence>
<dbReference type="OrthoDB" id="9787460at2"/>
<dbReference type="Gene3D" id="1.10.10.10">
    <property type="entry name" value="Winged helix-like DNA-binding domain superfamily/Winged helix DNA-binding domain"/>
    <property type="match status" value="1"/>
</dbReference>
<dbReference type="InterPro" id="IPR036388">
    <property type="entry name" value="WH-like_DNA-bd_sf"/>
</dbReference>
<dbReference type="EMBL" id="QFYQ01000001">
    <property type="protein sequence ID" value="RAK55459.1"/>
    <property type="molecule type" value="Genomic_DNA"/>
</dbReference>
<protein>
    <submittedName>
        <fullName evidence="6">LysR family transcriptional regulator</fullName>
    </submittedName>
</protein>
<comment type="caution">
    <text evidence="6">The sequence shown here is derived from an EMBL/GenBank/DDBJ whole genome shotgun (WGS) entry which is preliminary data.</text>
</comment>
<evidence type="ECO:0000256" key="2">
    <source>
        <dbReference type="ARBA" id="ARBA00023015"/>
    </source>
</evidence>
<dbReference type="PROSITE" id="PS50931">
    <property type="entry name" value="HTH_LYSR"/>
    <property type="match status" value="1"/>
</dbReference>